<dbReference type="GO" id="GO:0046654">
    <property type="term" value="P:tetrahydrofolate biosynthetic process"/>
    <property type="evidence" value="ECO:0007669"/>
    <property type="project" value="InterPro"/>
</dbReference>
<dbReference type="Proteomes" id="UP000694523">
    <property type="component" value="Unplaced"/>
</dbReference>
<protein>
    <recommendedName>
        <fullName evidence="3">dihydrofolate reductase</fullName>
        <ecNumber evidence="3">1.5.1.3</ecNumber>
    </recommendedName>
</protein>
<keyword evidence="10" id="KW-1185">Reference proteome</keyword>
<reference evidence="9" key="2">
    <citation type="submission" date="2025-09" db="UniProtKB">
        <authorList>
            <consortium name="Ensembl"/>
        </authorList>
    </citation>
    <scope>IDENTIFICATION</scope>
</reference>
<dbReference type="PANTHER" id="PTHR48069">
    <property type="entry name" value="DIHYDROFOLATE REDUCTASE"/>
    <property type="match status" value="1"/>
</dbReference>
<keyword evidence="6" id="KW-0560">Oxidoreductase</keyword>
<comment type="pathway">
    <text evidence="1">Cofactor biosynthesis; tetrahydrofolate biosynthesis; 5,6,7,8-tetrahydrofolate from 7,8-dihydrofolate: step 1/1.</text>
</comment>
<name>A0A8C6UKJ1_9GOBI</name>
<comment type="similarity">
    <text evidence="2">Belongs to the dihydrofolate reductase family.</text>
</comment>
<dbReference type="GO" id="GO:0050661">
    <property type="term" value="F:NADP binding"/>
    <property type="evidence" value="ECO:0007669"/>
    <property type="project" value="InterPro"/>
</dbReference>
<reference evidence="9" key="1">
    <citation type="submission" date="2025-08" db="UniProtKB">
        <authorList>
            <consortium name="Ensembl"/>
        </authorList>
    </citation>
    <scope>IDENTIFICATION</scope>
</reference>
<dbReference type="PANTHER" id="PTHR48069:SF5">
    <property type="entry name" value="DIHYDROFOLATE REDUCTASE"/>
    <property type="match status" value="1"/>
</dbReference>
<evidence type="ECO:0000256" key="1">
    <source>
        <dbReference type="ARBA" id="ARBA00004903"/>
    </source>
</evidence>
<dbReference type="EC" id="1.5.1.3" evidence="3"/>
<accession>A0A8C6UKJ1</accession>
<feature type="domain" description="DHFR" evidence="8">
    <location>
        <begin position="10"/>
        <end position="190"/>
    </location>
</feature>
<evidence type="ECO:0000259" key="8">
    <source>
        <dbReference type="PROSITE" id="PS51330"/>
    </source>
</evidence>
<dbReference type="GO" id="GO:0006730">
    <property type="term" value="P:one-carbon metabolic process"/>
    <property type="evidence" value="ECO:0007669"/>
    <property type="project" value="UniProtKB-KW"/>
</dbReference>
<dbReference type="Pfam" id="PF00186">
    <property type="entry name" value="DHFR_1"/>
    <property type="match status" value="1"/>
</dbReference>
<dbReference type="PRINTS" id="PR00070">
    <property type="entry name" value="DHFR"/>
</dbReference>
<dbReference type="CDD" id="cd00209">
    <property type="entry name" value="DHFR"/>
    <property type="match status" value="1"/>
</dbReference>
<dbReference type="Ensembl" id="ENSNMLT00000040891.1">
    <property type="protein sequence ID" value="ENSNMLP00000036705.1"/>
    <property type="gene ID" value="ENSNMLG00000022756.1"/>
</dbReference>
<dbReference type="InterPro" id="IPR001796">
    <property type="entry name" value="DHFR_dom"/>
</dbReference>
<dbReference type="InterPro" id="IPR012259">
    <property type="entry name" value="DHFR"/>
</dbReference>
<evidence type="ECO:0000256" key="7">
    <source>
        <dbReference type="ARBA" id="ARBA00048873"/>
    </source>
</evidence>
<sequence length="200" mass="22970">METERAQRKPVRLIAAACRGLGIGKDGTLPWHLPSEFKYFVNNITKVSKPGKMNMLIWGKQCWFSNPEDIFPLANTLHVVLTNTLETTPKHAHFLSKDFESAMLLASQPPLSDVAETIWVVGGTRVYKDGMMHPWCDLIYLTDVMASFDCDVFFPEFDRSIFQLQDKFPGVPSEIQEENGIRYKFQVFKKKDEHMEENHG</sequence>
<keyword evidence="5" id="KW-0521">NADP</keyword>
<evidence type="ECO:0000256" key="5">
    <source>
        <dbReference type="ARBA" id="ARBA00022857"/>
    </source>
</evidence>
<dbReference type="GO" id="GO:0046452">
    <property type="term" value="P:dihydrofolate metabolic process"/>
    <property type="evidence" value="ECO:0007669"/>
    <property type="project" value="TreeGrafter"/>
</dbReference>
<dbReference type="InterPro" id="IPR024072">
    <property type="entry name" value="DHFR-like_dom_sf"/>
</dbReference>
<proteinExistence type="inferred from homology"/>
<dbReference type="AlphaFoldDB" id="A0A8C6UKJ1"/>
<evidence type="ECO:0000256" key="3">
    <source>
        <dbReference type="ARBA" id="ARBA00012856"/>
    </source>
</evidence>
<dbReference type="SUPFAM" id="SSF53597">
    <property type="entry name" value="Dihydrofolate reductase-like"/>
    <property type="match status" value="1"/>
</dbReference>
<dbReference type="GO" id="GO:0005739">
    <property type="term" value="C:mitochondrion"/>
    <property type="evidence" value="ECO:0007669"/>
    <property type="project" value="TreeGrafter"/>
</dbReference>
<keyword evidence="4" id="KW-0554">One-carbon metabolism</keyword>
<evidence type="ECO:0000313" key="9">
    <source>
        <dbReference type="Ensembl" id="ENSNMLP00000036705.1"/>
    </source>
</evidence>
<evidence type="ECO:0000256" key="2">
    <source>
        <dbReference type="ARBA" id="ARBA00009539"/>
    </source>
</evidence>
<dbReference type="GO" id="GO:0046655">
    <property type="term" value="P:folic acid metabolic process"/>
    <property type="evidence" value="ECO:0007669"/>
    <property type="project" value="TreeGrafter"/>
</dbReference>
<organism evidence="9 10">
    <name type="scientific">Neogobius melanostomus</name>
    <name type="common">round goby</name>
    <dbReference type="NCBI Taxonomy" id="47308"/>
    <lineage>
        <taxon>Eukaryota</taxon>
        <taxon>Metazoa</taxon>
        <taxon>Chordata</taxon>
        <taxon>Craniata</taxon>
        <taxon>Vertebrata</taxon>
        <taxon>Euteleostomi</taxon>
        <taxon>Actinopterygii</taxon>
        <taxon>Neopterygii</taxon>
        <taxon>Teleostei</taxon>
        <taxon>Neoteleostei</taxon>
        <taxon>Acanthomorphata</taxon>
        <taxon>Gobiaria</taxon>
        <taxon>Gobiiformes</taxon>
        <taxon>Gobioidei</taxon>
        <taxon>Gobiidae</taxon>
        <taxon>Benthophilinae</taxon>
        <taxon>Neogobiini</taxon>
        <taxon>Neogobius</taxon>
    </lineage>
</organism>
<dbReference type="Gene3D" id="3.40.430.10">
    <property type="entry name" value="Dihydrofolate Reductase, subunit A"/>
    <property type="match status" value="1"/>
</dbReference>
<dbReference type="FunFam" id="3.40.430.10:FF:000002">
    <property type="entry name" value="Dihydrofolate reductase"/>
    <property type="match status" value="1"/>
</dbReference>
<comment type="catalytic activity">
    <reaction evidence="7">
        <text>(6S)-5,6,7,8-tetrahydrofolate + NADP(+) = 7,8-dihydrofolate + NADPH + H(+)</text>
        <dbReference type="Rhea" id="RHEA:15009"/>
        <dbReference type="ChEBI" id="CHEBI:15378"/>
        <dbReference type="ChEBI" id="CHEBI:57451"/>
        <dbReference type="ChEBI" id="CHEBI:57453"/>
        <dbReference type="ChEBI" id="CHEBI:57783"/>
        <dbReference type="ChEBI" id="CHEBI:58349"/>
        <dbReference type="EC" id="1.5.1.3"/>
    </reaction>
</comment>
<evidence type="ECO:0000256" key="4">
    <source>
        <dbReference type="ARBA" id="ARBA00022563"/>
    </source>
</evidence>
<dbReference type="GO" id="GO:0004146">
    <property type="term" value="F:dihydrofolate reductase activity"/>
    <property type="evidence" value="ECO:0007669"/>
    <property type="project" value="UniProtKB-EC"/>
</dbReference>
<evidence type="ECO:0000313" key="10">
    <source>
        <dbReference type="Proteomes" id="UP000694523"/>
    </source>
</evidence>
<dbReference type="PROSITE" id="PS51330">
    <property type="entry name" value="DHFR_2"/>
    <property type="match status" value="1"/>
</dbReference>
<evidence type="ECO:0000256" key="6">
    <source>
        <dbReference type="ARBA" id="ARBA00023002"/>
    </source>
</evidence>